<protein>
    <submittedName>
        <fullName evidence="1">Sulfotransferase</fullName>
        <ecNumber evidence="1">2.8.2.-</ecNumber>
    </submittedName>
</protein>
<dbReference type="Gene3D" id="3.40.50.300">
    <property type="entry name" value="P-loop containing nucleotide triphosphate hydrolases"/>
    <property type="match status" value="1"/>
</dbReference>
<dbReference type="KEGG" id="eaj:Q3M24_05545"/>
<dbReference type="EMBL" id="CP159373">
    <property type="protein sequence ID" value="XCN74212.1"/>
    <property type="molecule type" value="Genomic_DNA"/>
</dbReference>
<accession>A0AAU8LXC3</accession>
<organism evidence="1">
    <name type="scientific">Candidatus Electrothrix aestuarii</name>
    <dbReference type="NCBI Taxonomy" id="3062594"/>
    <lineage>
        <taxon>Bacteria</taxon>
        <taxon>Pseudomonadati</taxon>
        <taxon>Thermodesulfobacteriota</taxon>
        <taxon>Desulfobulbia</taxon>
        <taxon>Desulfobulbales</taxon>
        <taxon>Desulfobulbaceae</taxon>
        <taxon>Candidatus Electrothrix</taxon>
    </lineage>
</organism>
<dbReference type="GO" id="GO:0016740">
    <property type="term" value="F:transferase activity"/>
    <property type="evidence" value="ECO:0007669"/>
    <property type="project" value="UniProtKB-KW"/>
</dbReference>
<gene>
    <name evidence="1" type="ORF">Q3M24_05545</name>
</gene>
<dbReference type="Pfam" id="PF13469">
    <property type="entry name" value="Sulfotransfer_3"/>
    <property type="match status" value="1"/>
</dbReference>
<keyword evidence="1" id="KW-0808">Transferase</keyword>
<dbReference type="EC" id="2.8.2.-" evidence="1"/>
<dbReference type="InterPro" id="IPR027417">
    <property type="entry name" value="P-loop_NTPase"/>
</dbReference>
<dbReference type="AlphaFoldDB" id="A0AAU8LXC3"/>
<evidence type="ECO:0000313" key="1">
    <source>
        <dbReference type="EMBL" id="XCN74212.1"/>
    </source>
</evidence>
<dbReference type="SUPFAM" id="SSF52540">
    <property type="entry name" value="P-loop containing nucleoside triphosphate hydrolases"/>
    <property type="match status" value="1"/>
</dbReference>
<reference evidence="1" key="2">
    <citation type="submission" date="2024-06" db="EMBL/GenBank/DDBJ databases">
        <authorList>
            <person name="Plum-Jensen L.E."/>
            <person name="Schramm A."/>
            <person name="Marshall I.P.G."/>
        </authorList>
    </citation>
    <scope>NUCLEOTIDE SEQUENCE</scope>
    <source>
        <strain evidence="1">Rat1</strain>
    </source>
</reference>
<name>A0AAU8LXC3_9BACT</name>
<proteinExistence type="predicted"/>
<sequence length="308" mass="35920">MKPLVVILLSDKRSGSTIFEKELCKHPKVKHVTYSSHTYFETHHWLKAACILNTPKQLFYGHKMYKGYGSRTGARQYLIDTIRGNVPNFIVPDNDESLVFEGWEALCRTFATPIFFEKSPQYLSQWAALDLILKWMQCTEFDVRLIGLVRNPMAVMYSAQKLFSTNPSERQFAWAQSYRNILAMRDIVGYEQFHMVRYEDLITQPKQTFRKVCEYLGIELCEAIGEGVHAKSVALWRDDPTFTLQLHESVMRFAKHLGYGEEEMYNPPKPSLATYERIIGTTQKTMKLMMARLYSRLIKPIFLTIQNK</sequence>
<reference evidence="1" key="1">
    <citation type="journal article" date="2024" name="Syst. Appl. Microbiol.">
        <title>First single-strain enrichments of Electrothrix cable bacteria, description of E. aestuarii sp. nov. and E. rattekaaiensis sp. nov., and proposal of a cable bacteria taxonomy following the rules of the SeqCode.</title>
        <authorList>
            <person name="Plum-Jensen L.E."/>
            <person name="Schramm A."/>
            <person name="Marshall I.P.G."/>
        </authorList>
    </citation>
    <scope>NUCLEOTIDE SEQUENCE</scope>
    <source>
        <strain evidence="1">Rat1</strain>
    </source>
</reference>